<accession>A0A9P4NND8</accession>
<evidence type="ECO:0000313" key="3">
    <source>
        <dbReference type="EMBL" id="KAF2428265.1"/>
    </source>
</evidence>
<evidence type="ECO:0000256" key="2">
    <source>
        <dbReference type="SAM" id="SignalP"/>
    </source>
</evidence>
<dbReference type="EMBL" id="MU007055">
    <property type="protein sequence ID" value="KAF2428265.1"/>
    <property type="molecule type" value="Genomic_DNA"/>
</dbReference>
<gene>
    <name evidence="3" type="ORF">EJ08DRAFT_699125</name>
</gene>
<dbReference type="OrthoDB" id="3930382at2759"/>
<keyword evidence="4" id="KW-1185">Reference proteome</keyword>
<name>A0A9P4NND8_9PEZI</name>
<keyword evidence="2" id="KW-0732">Signal</keyword>
<evidence type="ECO:0000313" key="4">
    <source>
        <dbReference type="Proteomes" id="UP000800235"/>
    </source>
</evidence>
<feature type="signal peptide" evidence="2">
    <location>
        <begin position="1"/>
        <end position="22"/>
    </location>
</feature>
<evidence type="ECO:0000256" key="1">
    <source>
        <dbReference type="SAM" id="MobiDB-lite"/>
    </source>
</evidence>
<dbReference type="Proteomes" id="UP000800235">
    <property type="component" value="Unassembled WGS sequence"/>
</dbReference>
<feature type="compositionally biased region" description="Low complexity" evidence="1">
    <location>
        <begin position="72"/>
        <end position="94"/>
    </location>
</feature>
<reference evidence="3" key="1">
    <citation type="journal article" date="2020" name="Stud. Mycol.">
        <title>101 Dothideomycetes genomes: a test case for predicting lifestyles and emergence of pathogens.</title>
        <authorList>
            <person name="Haridas S."/>
            <person name="Albert R."/>
            <person name="Binder M."/>
            <person name="Bloem J."/>
            <person name="Labutti K."/>
            <person name="Salamov A."/>
            <person name="Andreopoulos B."/>
            <person name="Baker S."/>
            <person name="Barry K."/>
            <person name="Bills G."/>
            <person name="Bluhm B."/>
            <person name="Cannon C."/>
            <person name="Castanera R."/>
            <person name="Culley D."/>
            <person name="Daum C."/>
            <person name="Ezra D."/>
            <person name="Gonzalez J."/>
            <person name="Henrissat B."/>
            <person name="Kuo A."/>
            <person name="Liang C."/>
            <person name="Lipzen A."/>
            <person name="Lutzoni F."/>
            <person name="Magnuson J."/>
            <person name="Mondo S."/>
            <person name="Nolan M."/>
            <person name="Ohm R."/>
            <person name="Pangilinan J."/>
            <person name="Park H.-J."/>
            <person name="Ramirez L."/>
            <person name="Alfaro M."/>
            <person name="Sun H."/>
            <person name="Tritt A."/>
            <person name="Yoshinaga Y."/>
            <person name="Zwiers L.-H."/>
            <person name="Turgeon B."/>
            <person name="Goodwin S."/>
            <person name="Spatafora J."/>
            <person name="Crous P."/>
            <person name="Grigoriev I."/>
        </authorList>
    </citation>
    <scope>NUCLEOTIDE SEQUENCE</scope>
    <source>
        <strain evidence="3">CBS 130266</strain>
    </source>
</reference>
<sequence length="355" mass="37935">MRTNILFGLCALTATTSLIADARVLPRLSELTSSFLPFVVYPRAPPPAPKRPLSSSPEPPRPAPDAPGSGGAARPAGAAGSSGGSASAAGSAAGSGNGYTRPGSFSIGNPSYLSKGEDLITKMRNPPNSADVANPESARAMATLFEVETKPGNAIHMYRDKAGLAFDKFGITSTNWQTKSVWTKNAIDDDGSVAMISSTYWNNDQKVLFTALNDNREIAHFAKTDIPKHSEIWASEWAPQIGQAKYVGCPDIINIDTAAIIKDARLKLAPGKLDTEAVTIKANSNVPAEKEAFAALAGSDNGAPVLRMLTDRHNMFGNRKVSAVHIWGAERGQPKNYDKLRDVEERVPFLFWELA</sequence>
<feature type="region of interest" description="Disordered" evidence="1">
    <location>
        <begin position="47"/>
        <end position="101"/>
    </location>
</feature>
<organism evidence="3 4">
    <name type="scientific">Tothia fuscella</name>
    <dbReference type="NCBI Taxonomy" id="1048955"/>
    <lineage>
        <taxon>Eukaryota</taxon>
        <taxon>Fungi</taxon>
        <taxon>Dikarya</taxon>
        <taxon>Ascomycota</taxon>
        <taxon>Pezizomycotina</taxon>
        <taxon>Dothideomycetes</taxon>
        <taxon>Pleosporomycetidae</taxon>
        <taxon>Venturiales</taxon>
        <taxon>Cylindrosympodiaceae</taxon>
        <taxon>Tothia</taxon>
    </lineage>
</organism>
<proteinExistence type="predicted"/>
<comment type="caution">
    <text evidence="3">The sequence shown here is derived from an EMBL/GenBank/DDBJ whole genome shotgun (WGS) entry which is preliminary data.</text>
</comment>
<protein>
    <submittedName>
        <fullName evidence="3">Uncharacterized protein</fullName>
    </submittedName>
</protein>
<feature type="chain" id="PRO_5040358423" evidence="2">
    <location>
        <begin position="23"/>
        <end position="355"/>
    </location>
</feature>
<dbReference type="AlphaFoldDB" id="A0A9P4NND8"/>